<proteinExistence type="inferred from homology"/>
<dbReference type="AlphaFoldDB" id="A0AA38LAS9"/>
<dbReference type="SUPFAM" id="SSF48452">
    <property type="entry name" value="TPR-like"/>
    <property type="match status" value="1"/>
</dbReference>
<dbReference type="Gene3D" id="1.25.40.10">
    <property type="entry name" value="Tetratricopeptide repeat domain"/>
    <property type="match status" value="1"/>
</dbReference>
<dbReference type="Proteomes" id="UP000824469">
    <property type="component" value="Unassembled WGS sequence"/>
</dbReference>
<dbReference type="InterPro" id="IPR033891">
    <property type="entry name" value="TTC38"/>
</dbReference>
<organism evidence="5 6">
    <name type="scientific">Taxus chinensis</name>
    <name type="common">Chinese yew</name>
    <name type="synonym">Taxus wallichiana var. chinensis</name>
    <dbReference type="NCBI Taxonomy" id="29808"/>
    <lineage>
        <taxon>Eukaryota</taxon>
        <taxon>Viridiplantae</taxon>
        <taxon>Streptophyta</taxon>
        <taxon>Embryophyta</taxon>
        <taxon>Tracheophyta</taxon>
        <taxon>Spermatophyta</taxon>
        <taxon>Pinopsida</taxon>
        <taxon>Pinidae</taxon>
        <taxon>Conifers II</taxon>
        <taxon>Cupressales</taxon>
        <taxon>Taxaceae</taxon>
        <taxon>Taxus</taxon>
    </lineage>
</organism>
<name>A0AA38LAS9_TAXCH</name>
<evidence type="ECO:0000256" key="2">
    <source>
        <dbReference type="ARBA" id="ARBA00019992"/>
    </source>
</evidence>
<dbReference type="EMBL" id="JAHRHJ020000004">
    <property type="protein sequence ID" value="KAH9318349.1"/>
    <property type="molecule type" value="Genomic_DNA"/>
</dbReference>
<keyword evidence="3" id="KW-0677">Repeat</keyword>
<comment type="similarity">
    <text evidence="1">Belongs to the TTC38 family.</text>
</comment>
<reference evidence="5 6" key="1">
    <citation type="journal article" date="2021" name="Nat. Plants">
        <title>The Taxus genome provides insights into paclitaxel biosynthesis.</title>
        <authorList>
            <person name="Xiong X."/>
            <person name="Gou J."/>
            <person name="Liao Q."/>
            <person name="Li Y."/>
            <person name="Zhou Q."/>
            <person name="Bi G."/>
            <person name="Li C."/>
            <person name="Du R."/>
            <person name="Wang X."/>
            <person name="Sun T."/>
            <person name="Guo L."/>
            <person name="Liang H."/>
            <person name="Lu P."/>
            <person name="Wu Y."/>
            <person name="Zhang Z."/>
            <person name="Ro D.K."/>
            <person name="Shang Y."/>
            <person name="Huang S."/>
            <person name="Yan J."/>
        </authorList>
    </citation>
    <scope>NUCLEOTIDE SEQUENCE [LARGE SCALE GENOMIC DNA]</scope>
    <source>
        <strain evidence="5">Ta-2019</strain>
    </source>
</reference>
<gene>
    <name evidence="5" type="ORF">KI387_020118</name>
</gene>
<evidence type="ECO:0000313" key="5">
    <source>
        <dbReference type="EMBL" id="KAH9318349.1"/>
    </source>
</evidence>
<dbReference type="OMA" id="ELSESWH"/>
<evidence type="ECO:0000256" key="3">
    <source>
        <dbReference type="ARBA" id="ARBA00022737"/>
    </source>
</evidence>
<evidence type="ECO:0000313" key="6">
    <source>
        <dbReference type="Proteomes" id="UP000824469"/>
    </source>
</evidence>
<comment type="caution">
    <text evidence="5">The sequence shown here is derived from an EMBL/GenBank/DDBJ whole genome shotgun (WGS) entry which is preliminary data.</text>
</comment>
<evidence type="ECO:0000256" key="1">
    <source>
        <dbReference type="ARBA" id="ARBA00005857"/>
    </source>
</evidence>
<dbReference type="InterPro" id="IPR011990">
    <property type="entry name" value="TPR-like_helical_dom_sf"/>
</dbReference>
<accession>A0AA38LAS9</accession>
<sequence length="319" mass="36589">MNSFPEERMLSAGRPKCKTNRWGYPVYTNSDECISHIDAYFQQVLCYGAESRIVLKAGEADGDCVLANTLIAFFFFASKQSQHASFHLHAAKQKLGLATVYENMVFRAVSSLVTGQEQQTTLDLHSQLLKDFPKDLASLKRAQVLCFYMGRPDISLQLVEQVLPENQDEGYIYGMLSFPLLELGRMRDAELAARKSLTIKSDDPWSQHALCHVFQHECHFNEAAHFMETCADSWNACCSFMYTHNWWHLALCYLEGHAHLSKVLDIYDSHIWALLQRKDADYSQVYLNALGLLLNIHVRGNYAIIHDRIRDLVDRLMDQ</sequence>
<keyword evidence="4" id="KW-0802">TPR repeat</keyword>
<evidence type="ECO:0000256" key="4">
    <source>
        <dbReference type="ARBA" id="ARBA00022803"/>
    </source>
</evidence>
<keyword evidence="6" id="KW-1185">Reference proteome</keyword>
<feature type="non-terminal residue" evidence="5">
    <location>
        <position position="1"/>
    </location>
</feature>
<dbReference type="PANTHER" id="PTHR16263:SF4">
    <property type="entry name" value="TETRATRICOPEPTIDE REPEAT PROTEIN 38"/>
    <property type="match status" value="1"/>
</dbReference>
<protein>
    <recommendedName>
        <fullName evidence="2">Tetratricopeptide repeat protein 38</fullName>
    </recommendedName>
</protein>
<dbReference type="PANTHER" id="PTHR16263">
    <property type="entry name" value="TETRATRICOPEPTIDE REPEAT PROTEIN 38"/>
    <property type="match status" value="1"/>
</dbReference>